<dbReference type="AlphaFoldDB" id="A0A8H5CGR8"/>
<protein>
    <recommendedName>
        <fullName evidence="1">Integrase catalytic domain-containing protein</fullName>
    </recommendedName>
</protein>
<dbReference type="GO" id="GO:0015074">
    <property type="term" value="P:DNA integration"/>
    <property type="evidence" value="ECO:0007669"/>
    <property type="project" value="InterPro"/>
</dbReference>
<sequence length="571" mass="64569">MRQLELMCYANVHADTSCLRSLILERDVNHALLIQHSHSGRLQHVRGQCLDLLTTAREYLLMGPVQHRQDVTLSDFEALTSNVQRMLASVDQAITTSREVQDAPAMSLGDSFIPTGRQGRPSIAIDAGQLANLAINRTTRVDLATLFHCSSRTIRRRLLEYGFSAPGPPVYVDEENQQGEMICTYHPGRSADLSDITNDELDEPSFGRRMIDGFLLEAGFRVPHQQILDAYNRVIGPAVRPFGPTRLSRREYNVPGPNSLWHQDGQHGLIHWGIIFHGFIDGYARFVLGIWASNNNRAATVGELFQDITGVFGYPSWVRGDFGTENLIVAAEMERVRGLGRGSYIWGKSVHNIRIEHLWLDLTQGLGKKWKLFFLNLELHHNLDRNDGGHIWLLHHLFLNVINKELDLWIGAWNNHTLSSRTERHTTPKVMYVQGSAINGYQSVHVDPVTGETSAYIPLDDPALSDDQTAAYGVDWDDALDTRLRNHHDEHNTHQADATEPDVYVSNVPDQLSQVEVLEPNCPFSSNTDIQELDEFLDTLPHRQECDEVSHTELWRDALEKAVEILGRQDL</sequence>
<dbReference type="Pfam" id="PF24764">
    <property type="entry name" value="rva_4"/>
    <property type="match status" value="1"/>
</dbReference>
<dbReference type="InterPro" id="IPR001584">
    <property type="entry name" value="Integrase_cat-core"/>
</dbReference>
<comment type="caution">
    <text evidence="2">The sequence shown here is derived from an EMBL/GenBank/DDBJ whole genome shotgun (WGS) entry which is preliminary data.</text>
</comment>
<dbReference type="EMBL" id="JAACJM010000164">
    <property type="protein sequence ID" value="KAF5341451.1"/>
    <property type="molecule type" value="Genomic_DNA"/>
</dbReference>
<evidence type="ECO:0000313" key="2">
    <source>
        <dbReference type="EMBL" id="KAF5341451.1"/>
    </source>
</evidence>
<dbReference type="PANTHER" id="PTHR46791">
    <property type="entry name" value="EXPRESSED PROTEIN"/>
    <property type="match status" value="1"/>
</dbReference>
<name>A0A8H5CGR8_9AGAR</name>
<organism evidence="2 3">
    <name type="scientific">Tetrapyrgos nigripes</name>
    <dbReference type="NCBI Taxonomy" id="182062"/>
    <lineage>
        <taxon>Eukaryota</taxon>
        <taxon>Fungi</taxon>
        <taxon>Dikarya</taxon>
        <taxon>Basidiomycota</taxon>
        <taxon>Agaricomycotina</taxon>
        <taxon>Agaricomycetes</taxon>
        <taxon>Agaricomycetidae</taxon>
        <taxon>Agaricales</taxon>
        <taxon>Marasmiineae</taxon>
        <taxon>Marasmiaceae</taxon>
        <taxon>Tetrapyrgos</taxon>
    </lineage>
</organism>
<dbReference type="PANTHER" id="PTHR46791:SF5">
    <property type="entry name" value="CLR5 DOMAIN-CONTAINING PROTEIN-RELATED"/>
    <property type="match status" value="1"/>
</dbReference>
<dbReference type="PROSITE" id="PS50994">
    <property type="entry name" value="INTEGRASE"/>
    <property type="match status" value="1"/>
</dbReference>
<accession>A0A8H5CGR8</accession>
<dbReference type="Proteomes" id="UP000559256">
    <property type="component" value="Unassembled WGS sequence"/>
</dbReference>
<dbReference type="OrthoDB" id="3353107at2759"/>
<keyword evidence="3" id="KW-1185">Reference proteome</keyword>
<evidence type="ECO:0000259" key="1">
    <source>
        <dbReference type="PROSITE" id="PS50994"/>
    </source>
</evidence>
<reference evidence="2 3" key="1">
    <citation type="journal article" date="2020" name="ISME J.">
        <title>Uncovering the hidden diversity of litter-decomposition mechanisms in mushroom-forming fungi.</title>
        <authorList>
            <person name="Floudas D."/>
            <person name="Bentzer J."/>
            <person name="Ahren D."/>
            <person name="Johansson T."/>
            <person name="Persson P."/>
            <person name="Tunlid A."/>
        </authorList>
    </citation>
    <scope>NUCLEOTIDE SEQUENCE [LARGE SCALE GENOMIC DNA]</scope>
    <source>
        <strain evidence="2 3">CBS 291.85</strain>
    </source>
</reference>
<gene>
    <name evidence="2" type="ORF">D9758_014738</name>
</gene>
<dbReference type="InterPro" id="IPR058913">
    <property type="entry name" value="Integrase_dom_put"/>
</dbReference>
<evidence type="ECO:0000313" key="3">
    <source>
        <dbReference type="Proteomes" id="UP000559256"/>
    </source>
</evidence>
<feature type="domain" description="Integrase catalytic" evidence="1">
    <location>
        <begin position="253"/>
        <end position="436"/>
    </location>
</feature>
<proteinExistence type="predicted"/>